<dbReference type="InterPro" id="IPR007471">
    <property type="entry name" value="N-end_Aminoacyl_Trfase_N"/>
</dbReference>
<organism evidence="7">
    <name type="scientific">Oryza sativa subsp. japonica</name>
    <name type="common">Rice</name>
    <dbReference type="NCBI Taxonomy" id="39947"/>
    <lineage>
        <taxon>Eukaryota</taxon>
        <taxon>Viridiplantae</taxon>
        <taxon>Streptophyta</taxon>
        <taxon>Embryophyta</taxon>
        <taxon>Tracheophyta</taxon>
        <taxon>Spermatophyta</taxon>
        <taxon>Magnoliopsida</taxon>
        <taxon>Liliopsida</taxon>
        <taxon>Poales</taxon>
        <taxon>Poaceae</taxon>
        <taxon>BOP clade</taxon>
        <taxon>Oryzoideae</taxon>
        <taxon>Oryzeae</taxon>
        <taxon>Oryzinae</taxon>
        <taxon>Oryza</taxon>
        <taxon>Oryza sativa</taxon>
    </lineage>
</organism>
<feature type="region of interest" description="Disordered" evidence="5">
    <location>
        <begin position="608"/>
        <end position="631"/>
    </location>
</feature>
<reference evidence="7" key="1">
    <citation type="journal article" date="2005" name="PLoS Biol.">
        <title>The genomes of Oryza sativa: a history of duplications.</title>
        <authorList>
            <person name="Yu J."/>
            <person name="Wang J."/>
            <person name="Lin W."/>
            <person name="Li S."/>
            <person name="Li H."/>
            <person name="Zhou J."/>
            <person name="Ni P."/>
            <person name="Dong W."/>
            <person name="Hu S."/>
            <person name="Zeng C."/>
            <person name="Zhang J."/>
            <person name="Zhang Y."/>
            <person name="Li R."/>
            <person name="Xu Z."/>
            <person name="Li S."/>
            <person name="Li X."/>
            <person name="Zheng H."/>
            <person name="Cong L."/>
            <person name="Lin L."/>
            <person name="Yin J."/>
            <person name="Geng J."/>
            <person name="Li G."/>
            <person name="Shi J."/>
            <person name="Liu J."/>
            <person name="Lv H."/>
            <person name="Li J."/>
            <person name="Wang J."/>
            <person name="Deng Y."/>
            <person name="Ran L."/>
            <person name="Shi X."/>
            <person name="Wang X."/>
            <person name="Wu Q."/>
            <person name="Li C."/>
            <person name="Ren X."/>
            <person name="Wang J."/>
            <person name="Wang X."/>
            <person name="Li D."/>
            <person name="Liu D."/>
            <person name="Zhang X."/>
            <person name="Ji Z."/>
            <person name="Zhao W."/>
            <person name="Sun Y."/>
            <person name="Zhang Z."/>
            <person name="Bao J."/>
            <person name="Han Y."/>
            <person name="Dong L."/>
            <person name="Ji J."/>
            <person name="Chen P."/>
            <person name="Wu S."/>
            <person name="Liu J."/>
            <person name="Xiao Y."/>
            <person name="Bu D."/>
            <person name="Tan J."/>
            <person name="Yang L."/>
            <person name="Ye C."/>
            <person name="Zhang J."/>
            <person name="Xu J."/>
            <person name="Zhou Y."/>
            <person name="Yu Y."/>
            <person name="Zhang B."/>
            <person name="Zhuang S."/>
            <person name="Wei H."/>
            <person name="Liu B."/>
            <person name="Lei M."/>
            <person name="Yu H."/>
            <person name="Li Y."/>
            <person name="Xu H."/>
            <person name="Wei S."/>
            <person name="He X."/>
            <person name="Fang L."/>
            <person name="Zhang Z."/>
            <person name="Zhang Y."/>
            <person name="Huang X."/>
            <person name="Su Z."/>
            <person name="Tong W."/>
            <person name="Li J."/>
            <person name="Tong Z."/>
            <person name="Li S."/>
            <person name="Ye J."/>
            <person name="Wang L."/>
            <person name="Fang L."/>
            <person name="Lei T."/>
            <person name="Chen C."/>
            <person name="Chen H."/>
            <person name="Xu Z."/>
            <person name="Li H."/>
            <person name="Huang H."/>
            <person name="Zhang F."/>
            <person name="Xu H."/>
            <person name="Li N."/>
            <person name="Zhao C."/>
            <person name="Li S."/>
            <person name="Dong L."/>
            <person name="Huang Y."/>
            <person name="Li L."/>
            <person name="Xi Y."/>
            <person name="Qi Q."/>
            <person name="Li W."/>
            <person name="Zhang B."/>
            <person name="Hu W."/>
            <person name="Zhang Y."/>
            <person name="Tian X."/>
            <person name="Jiao Y."/>
            <person name="Liang X."/>
            <person name="Jin J."/>
            <person name="Gao L."/>
            <person name="Zheng W."/>
            <person name="Hao B."/>
            <person name="Liu S."/>
            <person name="Wang W."/>
            <person name="Yuan L."/>
            <person name="Cao M."/>
            <person name="McDermott J."/>
            <person name="Samudrala R."/>
            <person name="Wang J."/>
            <person name="Wong G.K."/>
            <person name="Yang H."/>
        </authorList>
    </citation>
    <scope>NUCLEOTIDE SEQUENCE [LARGE SCALE GENOMIC DNA]</scope>
</reference>
<dbReference type="InterPro" id="IPR013784">
    <property type="entry name" value="Carb-bd-like_fold"/>
</dbReference>
<feature type="region of interest" description="Disordered" evidence="5">
    <location>
        <begin position="414"/>
        <end position="436"/>
    </location>
</feature>
<protein>
    <recommendedName>
        <fullName evidence="2">arginyltransferase</fullName>
        <ecNumber evidence="2">2.3.2.8</ecNumber>
    </recommendedName>
</protein>
<dbReference type="CDD" id="cd05467">
    <property type="entry name" value="CBM20"/>
    <property type="match status" value="1"/>
</dbReference>
<dbReference type="Pfam" id="PF00686">
    <property type="entry name" value="CBM_20"/>
    <property type="match status" value="1"/>
</dbReference>
<proteinExistence type="inferred from homology"/>
<evidence type="ECO:0000259" key="6">
    <source>
        <dbReference type="PROSITE" id="PS51166"/>
    </source>
</evidence>
<dbReference type="GO" id="GO:2001070">
    <property type="term" value="F:starch binding"/>
    <property type="evidence" value="ECO:0007669"/>
    <property type="project" value="InterPro"/>
</dbReference>
<feature type="domain" description="CBM20" evidence="6">
    <location>
        <begin position="94"/>
        <end position="196"/>
    </location>
</feature>
<dbReference type="InterPro" id="IPR016181">
    <property type="entry name" value="Acyl_CoA_acyltransferase"/>
</dbReference>
<keyword evidence="4" id="KW-0012">Acyltransferase</keyword>
<dbReference type="Pfam" id="PF04377">
    <property type="entry name" value="ATE_C"/>
    <property type="match status" value="1"/>
</dbReference>
<comment type="similarity">
    <text evidence="1">Belongs to the R-transferase family.</text>
</comment>
<evidence type="ECO:0000313" key="7">
    <source>
        <dbReference type="EMBL" id="EEE63902.1"/>
    </source>
</evidence>
<dbReference type="GO" id="GO:0004057">
    <property type="term" value="F:arginyl-tRNA--protein transferase activity"/>
    <property type="evidence" value="ECO:0007669"/>
    <property type="project" value="UniProtKB-EC"/>
</dbReference>
<dbReference type="FunFam" id="2.60.40.10:FF:000552">
    <property type="entry name" value="Related to glucoamylase"/>
    <property type="match status" value="1"/>
</dbReference>
<dbReference type="SMART" id="SM01065">
    <property type="entry name" value="CBM_2"/>
    <property type="match status" value="1"/>
</dbReference>
<keyword evidence="3" id="KW-0808">Transferase</keyword>
<dbReference type="SUPFAM" id="SSF49452">
    <property type="entry name" value="Starch-binding domain-like"/>
    <property type="match status" value="1"/>
</dbReference>
<dbReference type="InterPro" id="IPR007472">
    <property type="entry name" value="N-end_Aminoacyl_Trfase_C"/>
</dbReference>
<sequence length="940" mass="104663">MEAAALGVPLVQVRAAVAAYGRGAGKGKGKRRVVGAFHAPPGRRRTALVAALPEPLQPLSPAQDGAVALASTEADGGEEVHGDVASAEISSPSGVLGKTVRVRFVLKRECTFGQSFHLVGDDPALGLWDPSKAVPLDWSEGHDWTVEKDLPANKLIEYKFVLQDLSGKLHWQNGRNRSVQTGETANILVVYEDWGNANSQTVEEEGKVSIGMEEGKLSVGMEEAVVPDDSESRDDIIVADELQVDDNLAVMQNESSVREDDKKSTVGTVTSVQAELMKLHEANQPELIVDEPQIQEALPETADTEPENGGVATCADDRYAESTDDDGVPVGGTDDDGVPVENRWTGLWANSLRADDYQALLDRGWRRSGCFLYKPEMERTCCPQYTIRLKANDFICSKEQGRVLKKMQRFLDGELDPQVGSPQNKTSPTKHSLAEPMNMPVSKISKTLTNDFQAAKCPNLFEEDEFISCLSSKINEAVGMSFQVGTLGSDVQLPKAVVKTVKPQLKKKVGGASQDKKVGEAVQDLLYTCNISFQIVAEIRRALPKEKDANHNKVVADISPNSIAEKLAMTMECHGDIAGLAVKACNGHLNFYSVTNQTKQNKTSIIVSTHAPDKSSSSKQSSVNKNTVRVPQKRRKLEIKMRRSHFDPEEFALYQRYQTKVHKEKKVSESSYKRFLVDTPIVFVPPRSGDNTVPPCGFGSFHQQYRIDGKLVAVGVVDILPKCLSSKYLFWDPDFAFLSLGKYTALKEIDWVKTTQEHCPNLQYYYLGYYIHSCNKMRYKAAYRPSELLCPVRFEWVCYDSAKRLLDKSLYSVLSDFAQIQDEMPQPQNSHLDTELSKNDNCESPIDEDDEDLSYDDSDMMVDEEMVRSESNTDVMEDCSSIIDFENVMMDLNGSRVKYKDLLGVVGRIERRHLEQLERQLSKYVKVVGKELSDRMVYSL</sequence>
<evidence type="ECO:0000256" key="1">
    <source>
        <dbReference type="ARBA" id="ARBA00009991"/>
    </source>
</evidence>
<feature type="compositionally biased region" description="Acidic residues" evidence="5">
    <location>
        <begin position="845"/>
        <end position="855"/>
    </location>
</feature>
<dbReference type="PROSITE" id="PS51166">
    <property type="entry name" value="CBM20"/>
    <property type="match status" value="1"/>
</dbReference>
<dbReference type="Pfam" id="PF04376">
    <property type="entry name" value="ATE_N"/>
    <property type="match status" value="1"/>
</dbReference>
<dbReference type="InterPro" id="IPR030700">
    <property type="entry name" value="N-end_Aminoacyl_Trfase"/>
</dbReference>
<dbReference type="PANTHER" id="PTHR21367:SF1">
    <property type="entry name" value="ARGINYL-TRNA--PROTEIN TRANSFERASE 1"/>
    <property type="match status" value="1"/>
</dbReference>
<feature type="compositionally biased region" description="Polar residues" evidence="5">
    <location>
        <begin position="420"/>
        <end position="430"/>
    </location>
</feature>
<dbReference type="Proteomes" id="UP000007752">
    <property type="component" value="Chromosome 5"/>
</dbReference>
<name>B9FPV6_ORYSJ</name>
<dbReference type="InterPro" id="IPR013783">
    <property type="entry name" value="Ig-like_fold"/>
</dbReference>
<dbReference type="PANTHER" id="PTHR21367">
    <property type="entry name" value="ARGININE-TRNA-PROTEIN TRANSFERASE 1"/>
    <property type="match status" value="1"/>
</dbReference>
<feature type="region of interest" description="Disordered" evidence="5">
    <location>
        <begin position="824"/>
        <end position="855"/>
    </location>
</feature>
<dbReference type="AlphaFoldDB" id="B9FPV6"/>
<gene>
    <name evidence="7" type="ORF">OsJ_18727</name>
</gene>
<evidence type="ECO:0000256" key="4">
    <source>
        <dbReference type="ARBA" id="ARBA00023315"/>
    </source>
</evidence>
<dbReference type="InterPro" id="IPR002044">
    <property type="entry name" value="CBM20"/>
</dbReference>
<dbReference type="Gene3D" id="2.60.40.10">
    <property type="entry name" value="Immunoglobulins"/>
    <property type="match status" value="1"/>
</dbReference>
<dbReference type="EMBL" id="CM000142">
    <property type="protein sequence ID" value="EEE63902.1"/>
    <property type="molecule type" value="Genomic_DNA"/>
</dbReference>
<evidence type="ECO:0000256" key="3">
    <source>
        <dbReference type="ARBA" id="ARBA00022679"/>
    </source>
</evidence>
<dbReference type="EC" id="2.3.2.8" evidence="2"/>
<evidence type="ECO:0000256" key="2">
    <source>
        <dbReference type="ARBA" id="ARBA00012025"/>
    </source>
</evidence>
<accession>B9FPV6</accession>
<dbReference type="iPTMnet" id="B9FPV6"/>
<dbReference type="SUPFAM" id="SSF55729">
    <property type="entry name" value="Acyl-CoA N-acyltransferases (Nat)"/>
    <property type="match status" value="1"/>
</dbReference>
<feature type="compositionally biased region" description="Basic and acidic residues" evidence="5">
    <location>
        <begin position="832"/>
        <end position="841"/>
    </location>
</feature>
<reference evidence="7" key="2">
    <citation type="submission" date="2008-12" db="EMBL/GenBank/DDBJ databases">
        <title>Improved gene annotation of the rice (Oryza sativa) genomes.</title>
        <authorList>
            <person name="Wang J."/>
            <person name="Li R."/>
            <person name="Fan W."/>
            <person name="Huang Q."/>
            <person name="Zhang J."/>
            <person name="Zhou Y."/>
            <person name="Hu Y."/>
            <person name="Zi S."/>
            <person name="Li J."/>
            <person name="Ni P."/>
            <person name="Zheng H."/>
            <person name="Zhang Y."/>
            <person name="Zhao M."/>
            <person name="Hao Q."/>
            <person name="McDermott J."/>
            <person name="Samudrala R."/>
            <person name="Kristiansen K."/>
            <person name="Wong G.K.-S."/>
        </authorList>
    </citation>
    <scope>NUCLEOTIDE SEQUENCE</scope>
</reference>
<evidence type="ECO:0000256" key="5">
    <source>
        <dbReference type="SAM" id="MobiDB-lite"/>
    </source>
</evidence>